<evidence type="ECO:0000256" key="4">
    <source>
        <dbReference type="ARBA" id="ARBA00022692"/>
    </source>
</evidence>
<feature type="transmembrane region" description="Helical" evidence="9">
    <location>
        <begin position="6"/>
        <end position="25"/>
    </location>
</feature>
<dbReference type="Gene3D" id="1.20.5.3310">
    <property type="match status" value="1"/>
</dbReference>
<evidence type="ECO:0000313" key="12">
    <source>
        <dbReference type="Proteomes" id="UP001203004"/>
    </source>
</evidence>
<keyword evidence="8 9" id="KW-0472">Membrane</keyword>
<dbReference type="InterPro" id="IPR006312">
    <property type="entry name" value="TatA/E"/>
</dbReference>
<keyword evidence="5 9" id="KW-0653">Protein transport</keyword>
<evidence type="ECO:0000256" key="6">
    <source>
        <dbReference type="ARBA" id="ARBA00022989"/>
    </source>
</evidence>
<dbReference type="HAMAP" id="MF_00236">
    <property type="entry name" value="TatA_E"/>
    <property type="match status" value="1"/>
</dbReference>
<dbReference type="NCBIfam" id="TIGR01411">
    <property type="entry name" value="tatAE"/>
    <property type="match status" value="1"/>
</dbReference>
<dbReference type="NCBIfam" id="NF011430">
    <property type="entry name" value="PRK14861.1"/>
    <property type="match status" value="1"/>
</dbReference>
<proteinExistence type="inferred from homology"/>
<dbReference type="PANTHER" id="PTHR42982">
    <property type="entry name" value="SEC-INDEPENDENT PROTEIN TRANSLOCASE PROTEIN TATA"/>
    <property type="match status" value="1"/>
</dbReference>
<dbReference type="InterPro" id="IPR003369">
    <property type="entry name" value="TatA/B/E"/>
</dbReference>
<evidence type="ECO:0000256" key="10">
    <source>
        <dbReference type="SAM" id="MobiDB-lite"/>
    </source>
</evidence>
<keyword evidence="7 9" id="KW-0811">Translocation</keyword>
<evidence type="ECO:0000256" key="5">
    <source>
        <dbReference type="ARBA" id="ARBA00022927"/>
    </source>
</evidence>
<feature type="region of interest" description="Disordered" evidence="10">
    <location>
        <begin position="52"/>
        <end position="71"/>
    </location>
</feature>
<comment type="caution">
    <text evidence="11">The sequence shown here is derived from an EMBL/GenBank/DDBJ whole genome shotgun (WGS) entry which is preliminary data.</text>
</comment>
<evidence type="ECO:0000256" key="3">
    <source>
        <dbReference type="ARBA" id="ARBA00022475"/>
    </source>
</evidence>
<comment type="subunit">
    <text evidence="9">Forms a complex with TatC.</text>
</comment>
<evidence type="ECO:0000256" key="9">
    <source>
        <dbReference type="HAMAP-Rule" id="MF_00236"/>
    </source>
</evidence>
<organism evidence="11 12">
    <name type="scientific">Sporolactobacillus mangiferae</name>
    <dbReference type="NCBI Taxonomy" id="2940498"/>
    <lineage>
        <taxon>Bacteria</taxon>
        <taxon>Bacillati</taxon>
        <taxon>Bacillota</taxon>
        <taxon>Bacilli</taxon>
        <taxon>Bacillales</taxon>
        <taxon>Sporolactobacillaceae</taxon>
        <taxon>Sporolactobacillus</taxon>
    </lineage>
</organism>
<keyword evidence="3 9" id="KW-1003">Cell membrane</keyword>
<protein>
    <recommendedName>
        <fullName evidence="9">Sec-independent protein translocase protein TatA</fullName>
    </recommendedName>
</protein>
<keyword evidence="12" id="KW-1185">Reference proteome</keyword>
<dbReference type="Pfam" id="PF02416">
    <property type="entry name" value="TatA_B_E"/>
    <property type="match status" value="1"/>
</dbReference>
<keyword evidence="2 9" id="KW-0813">Transport</keyword>
<feature type="compositionally biased region" description="Basic and acidic residues" evidence="10">
    <location>
        <begin position="61"/>
        <end position="71"/>
    </location>
</feature>
<evidence type="ECO:0000256" key="7">
    <source>
        <dbReference type="ARBA" id="ARBA00023010"/>
    </source>
</evidence>
<dbReference type="PRINTS" id="PR01506">
    <property type="entry name" value="TATBPROTEIN"/>
</dbReference>
<evidence type="ECO:0000313" key="11">
    <source>
        <dbReference type="EMBL" id="MCL1632948.1"/>
    </source>
</evidence>
<keyword evidence="4 9" id="KW-0812">Transmembrane</keyword>
<dbReference type="PANTHER" id="PTHR42982:SF1">
    <property type="entry name" value="SEC-INDEPENDENT PROTEIN TRANSLOCASE PROTEIN TATA"/>
    <property type="match status" value="1"/>
</dbReference>
<gene>
    <name evidence="9" type="primary">tatA</name>
    <name evidence="11" type="ORF">M3N64_13565</name>
</gene>
<evidence type="ECO:0000256" key="8">
    <source>
        <dbReference type="ARBA" id="ARBA00023136"/>
    </source>
</evidence>
<sequence length="71" mass="7554">MGGILSSDIGIPGLILILVIALVIFGPSKLPEIGKAFGNTLKAFKQSMQGLNDDADQTNAKAEKVNTERRK</sequence>
<dbReference type="Proteomes" id="UP001203004">
    <property type="component" value="Unassembled WGS sequence"/>
</dbReference>
<comment type="function">
    <text evidence="9">Part of the twin-arginine translocation (Tat) system that transports large folded proteins containing a characteristic twin-arginine motif in their signal peptide across membranes. TatA could form the protein-conducting channel of the Tat system.</text>
</comment>
<evidence type="ECO:0000256" key="2">
    <source>
        <dbReference type="ARBA" id="ARBA00022448"/>
    </source>
</evidence>
<evidence type="ECO:0000256" key="1">
    <source>
        <dbReference type="ARBA" id="ARBA00004162"/>
    </source>
</evidence>
<comment type="subcellular location">
    <subcellularLocation>
        <location evidence="1 9">Cell membrane</location>
        <topology evidence="1 9">Single-pass membrane protein</topology>
    </subcellularLocation>
</comment>
<reference evidence="11 12" key="1">
    <citation type="submission" date="2022-05" db="EMBL/GenBank/DDBJ databases">
        <title>Sporolactobacillus sp nov CPB3-1, isolated from tree bark (Mangifera indica L.).</title>
        <authorList>
            <person name="Phuengjayaem S."/>
            <person name="Tanasupawat S."/>
        </authorList>
    </citation>
    <scope>NUCLEOTIDE SEQUENCE [LARGE SCALE GENOMIC DNA]</scope>
    <source>
        <strain evidence="11 12">CPB3-1</strain>
    </source>
</reference>
<dbReference type="EMBL" id="JAMAST010000028">
    <property type="protein sequence ID" value="MCL1632948.1"/>
    <property type="molecule type" value="Genomic_DNA"/>
</dbReference>
<name>A0ABT0ME39_9BACL</name>
<dbReference type="RefSeq" id="WP_249104023.1">
    <property type="nucleotide sequence ID" value="NZ_JAMAST010000028.1"/>
</dbReference>
<keyword evidence="6 9" id="KW-1133">Transmembrane helix</keyword>
<comment type="similarity">
    <text evidence="9">Belongs to the TatA/E family.</text>
</comment>
<accession>A0ABT0ME39</accession>